<evidence type="ECO:0000259" key="5">
    <source>
        <dbReference type="Pfam" id="PF25989"/>
    </source>
</evidence>
<feature type="coiled-coil region" evidence="2">
    <location>
        <begin position="120"/>
        <end position="195"/>
    </location>
</feature>
<reference evidence="6 7" key="1">
    <citation type="submission" date="2017-08" db="EMBL/GenBank/DDBJ databases">
        <title>Mesorhizobium wenxinae sp. nov., a novel rhizobial species isolated from root nodules of chickpea (Cicer arietinum L.).</title>
        <authorList>
            <person name="Zhang J."/>
        </authorList>
    </citation>
    <scope>NUCLEOTIDE SEQUENCE [LARGE SCALE GENOMIC DNA]</scope>
    <source>
        <strain evidence="6 7">SDW018</strain>
    </source>
</reference>
<dbReference type="InterPro" id="IPR006143">
    <property type="entry name" value="RND_pump_MFP"/>
</dbReference>
<dbReference type="GO" id="GO:1990281">
    <property type="term" value="C:efflux pump complex"/>
    <property type="evidence" value="ECO:0007669"/>
    <property type="project" value="TreeGrafter"/>
</dbReference>
<dbReference type="Gene3D" id="2.40.420.20">
    <property type="match status" value="1"/>
</dbReference>
<evidence type="ECO:0000313" key="6">
    <source>
        <dbReference type="EMBL" id="PAQ05989.1"/>
    </source>
</evidence>
<proteinExistence type="inferred from homology"/>
<dbReference type="Gene3D" id="1.10.287.470">
    <property type="entry name" value="Helix hairpin bin"/>
    <property type="match status" value="1"/>
</dbReference>
<comment type="caution">
    <text evidence="6">The sequence shown here is derived from an EMBL/GenBank/DDBJ whole genome shotgun (WGS) entry which is preliminary data.</text>
</comment>
<organism evidence="6 7">
    <name type="scientific">Mesorhizobium temperatum</name>
    <dbReference type="NCBI Taxonomy" id="241416"/>
    <lineage>
        <taxon>Bacteria</taxon>
        <taxon>Pseudomonadati</taxon>
        <taxon>Pseudomonadota</taxon>
        <taxon>Alphaproteobacteria</taxon>
        <taxon>Hyphomicrobiales</taxon>
        <taxon>Phyllobacteriaceae</taxon>
        <taxon>Mesorhizobium</taxon>
    </lineage>
</organism>
<sequence length="390" mass="40114">MAARLSRKKYLLLFAVILAIAIAAMLKAYGRGTVDASGADATADTTPVIVQAASLTVSVEKVRKDEIASVITATGTAQAWQEATIGSQTSGLQLTEVVVAEGDHVSKGDVIARLEDTVLRAELAEQKAAVEQARATLEAAETASARAKKLITSNAISAETAEERATTVKTSQAQLAQAEAAADNIAAQIARTEIHAPFDGTISTRPAVAGSIVQSGTELMRIVRDGKVEVAVQVPEKHLAAITTGQAATITDASGRAFSGKVSSMAEKVDGTTRLGTVYVAPQDNSGLRPGMFARVSIATSAAQVLNVAESALTWREGKPGVFVVGQDGKVAARTVETGSRKDGRVTIVSGLAEGDSVVVSGAGLLNDGNLVRVAASDADHAVSSTETVR</sequence>
<evidence type="ECO:0000259" key="3">
    <source>
        <dbReference type="Pfam" id="PF25917"/>
    </source>
</evidence>
<dbReference type="InterPro" id="IPR058792">
    <property type="entry name" value="Beta-barrel_RND_2"/>
</dbReference>
<dbReference type="EMBL" id="NPKJ01000068">
    <property type="protein sequence ID" value="PAQ05989.1"/>
    <property type="molecule type" value="Genomic_DNA"/>
</dbReference>
<dbReference type="Pfam" id="PF25954">
    <property type="entry name" value="Beta-barrel_RND_2"/>
    <property type="match status" value="1"/>
</dbReference>
<comment type="similarity">
    <text evidence="1">Belongs to the membrane fusion protein (MFP) (TC 8.A.1) family.</text>
</comment>
<dbReference type="PANTHER" id="PTHR30469">
    <property type="entry name" value="MULTIDRUG RESISTANCE PROTEIN MDTA"/>
    <property type="match status" value="1"/>
</dbReference>
<feature type="domain" description="YknX-like C-terminal permuted SH3-like" evidence="5">
    <location>
        <begin position="306"/>
        <end position="374"/>
    </location>
</feature>
<dbReference type="InterPro" id="IPR058637">
    <property type="entry name" value="YknX-like_C"/>
</dbReference>
<keyword evidence="7" id="KW-1185">Reference proteome</keyword>
<dbReference type="OrthoDB" id="9806939at2"/>
<dbReference type="Proteomes" id="UP000216442">
    <property type="component" value="Unassembled WGS sequence"/>
</dbReference>
<feature type="domain" description="Multidrug resistance protein MdtA-like barrel-sandwich hybrid" evidence="3">
    <location>
        <begin position="82"/>
        <end position="223"/>
    </location>
</feature>
<dbReference type="RefSeq" id="WP_095495520.1">
    <property type="nucleotide sequence ID" value="NZ_NPKJ01000068.1"/>
</dbReference>
<feature type="domain" description="CusB-like beta-barrel" evidence="4">
    <location>
        <begin position="230"/>
        <end position="301"/>
    </location>
</feature>
<dbReference type="PANTHER" id="PTHR30469:SF15">
    <property type="entry name" value="HLYD FAMILY OF SECRETION PROTEINS"/>
    <property type="match status" value="1"/>
</dbReference>
<dbReference type="GO" id="GO:0015562">
    <property type="term" value="F:efflux transmembrane transporter activity"/>
    <property type="evidence" value="ECO:0007669"/>
    <property type="project" value="TreeGrafter"/>
</dbReference>
<dbReference type="Pfam" id="PF25989">
    <property type="entry name" value="YknX_C"/>
    <property type="match status" value="1"/>
</dbReference>
<keyword evidence="2" id="KW-0175">Coiled coil</keyword>
<name>A0A271LCX6_9HYPH</name>
<dbReference type="AlphaFoldDB" id="A0A271LCX6"/>
<dbReference type="NCBIfam" id="TIGR01730">
    <property type="entry name" value="RND_mfp"/>
    <property type="match status" value="1"/>
</dbReference>
<evidence type="ECO:0000313" key="7">
    <source>
        <dbReference type="Proteomes" id="UP000216442"/>
    </source>
</evidence>
<dbReference type="Gene3D" id="2.40.30.170">
    <property type="match status" value="1"/>
</dbReference>
<evidence type="ECO:0000259" key="4">
    <source>
        <dbReference type="Pfam" id="PF25954"/>
    </source>
</evidence>
<evidence type="ECO:0000256" key="2">
    <source>
        <dbReference type="SAM" id="Coils"/>
    </source>
</evidence>
<evidence type="ECO:0000256" key="1">
    <source>
        <dbReference type="ARBA" id="ARBA00009477"/>
    </source>
</evidence>
<gene>
    <name evidence="6" type="ORF">CIT26_27725</name>
</gene>
<dbReference type="SUPFAM" id="SSF111369">
    <property type="entry name" value="HlyD-like secretion proteins"/>
    <property type="match status" value="1"/>
</dbReference>
<dbReference type="InterPro" id="IPR058625">
    <property type="entry name" value="MdtA-like_BSH"/>
</dbReference>
<dbReference type="Gene3D" id="2.40.50.100">
    <property type="match status" value="1"/>
</dbReference>
<accession>A0A271LCX6</accession>
<protein>
    <submittedName>
        <fullName evidence="6">Uncharacterized protein</fullName>
    </submittedName>
</protein>
<dbReference type="Pfam" id="PF25917">
    <property type="entry name" value="BSH_RND"/>
    <property type="match status" value="1"/>
</dbReference>